<dbReference type="PANTHER" id="PTHR43628">
    <property type="entry name" value="ACTIVATOR OF C KINASE PROTEIN 1-RELATED"/>
    <property type="match status" value="1"/>
</dbReference>
<proteinExistence type="predicted"/>
<dbReference type="Pfam" id="PF08238">
    <property type="entry name" value="Sel1"/>
    <property type="match status" value="3"/>
</dbReference>
<dbReference type="InterPro" id="IPR011990">
    <property type="entry name" value="TPR-like_helical_dom_sf"/>
</dbReference>
<feature type="signal peptide" evidence="1">
    <location>
        <begin position="1"/>
        <end position="22"/>
    </location>
</feature>
<dbReference type="SUPFAM" id="SSF81901">
    <property type="entry name" value="HCP-like"/>
    <property type="match status" value="1"/>
</dbReference>
<dbReference type="SMART" id="SM00671">
    <property type="entry name" value="SEL1"/>
    <property type="match status" value="3"/>
</dbReference>
<dbReference type="Proteomes" id="UP000537141">
    <property type="component" value="Unassembled WGS sequence"/>
</dbReference>
<dbReference type="InterPro" id="IPR006597">
    <property type="entry name" value="Sel1-like"/>
</dbReference>
<reference evidence="2 3" key="1">
    <citation type="submission" date="2020-08" db="EMBL/GenBank/DDBJ databases">
        <title>Genomic Encyclopedia of Type Strains, Phase IV (KMG-IV): sequencing the most valuable type-strain genomes for metagenomic binning, comparative biology and taxonomic classification.</title>
        <authorList>
            <person name="Goeker M."/>
        </authorList>
    </citation>
    <scope>NUCLEOTIDE SEQUENCE [LARGE SCALE GENOMIC DNA]</scope>
    <source>
        <strain evidence="2 3">DSM 26287</strain>
    </source>
</reference>
<keyword evidence="3" id="KW-1185">Reference proteome</keyword>
<dbReference type="EMBL" id="JACHHU010000001">
    <property type="protein sequence ID" value="MBB6541878.1"/>
    <property type="molecule type" value="Genomic_DNA"/>
</dbReference>
<dbReference type="InterPro" id="IPR052945">
    <property type="entry name" value="Mitotic_Regulator"/>
</dbReference>
<evidence type="ECO:0000256" key="1">
    <source>
        <dbReference type="SAM" id="SignalP"/>
    </source>
</evidence>
<protein>
    <recommendedName>
        <fullName evidence="4">Sel1 repeat family protein</fullName>
    </recommendedName>
</protein>
<sequence>MNKWTLSSLLLSVVVASSSSFAASNNNSQHINENDTSLCTEDSCKTQILKLKQHSRYGNPETLILLATAYLTGEGVEKNPALAYKKIKRAARSRYGKAMFILSAYYRDGIGTEKDLEKSKLWLARSAAEGYPQALYQTALLTLDFNKADNSEELELLLRAEDKRNKDAMYLLSRLRETGSLVEKNTLKAAEGYKKLTFWNYKDSRERLVNLVNTTDESAQEYTKISALDDDIETLTITGNNVSFELALSNTIDRVTRNSFYDGRSTGSRISGATCSKRTNCRTLSSDDTKILMGGLGGATMSDNNF</sequence>
<evidence type="ECO:0000313" key="3">
    <source>
        <dbReference type="Proteomes" id="UP000537141"/>
    </source>
</evidence>
<keyword evidence="1" id="KW-0732">Signal</keyword>
<evidence type="ECO:0000313" key="2">
    <source>
        <dbReference type="EMBL" id="MBB6541878.1"/>
    </source>
</evidence>
<evidence type="ECO:0008006" key="4">
    <source>
        <dbReference type="Google" id="ProtNLM"/>
    </source>
</evidence>
<dbReference type="Gene3D" id="1.25.40.10">
    <property type="entry name" value="Tetratricopeptide repeat domain"/>
    <property type="match status" value="1"/>
</dbReference>
<dbReference type="RefSeq" id="WP_184421695.1">
    <property type="nucleotide sequence ID" value="NZ_AP027362.1"/>
</dbReference>
<name>A0A7X0NEC1_9GAMM</name>
<dbReference type="AlphaFoldDB" id="A0A7X0NEC1"/>
<accession>A0A7X0NEC1</accession>
<dbReference type="PANTHER" id="PTHR43628:SF1">
    <property type="entry name" value="CHITIN SYNTHASE REGULATORY FACTOR 2-RELATED"/>
    <property type="match status" value="1"/>
</dbReference>
<gene>
    <name evidence="2" type="ORF">HNQ55_000352</name>
</gene>
<feature type="chain" id="PRO_5031407808" description="Sel1 repeat family protein" evidence="1">
    <location>
        <begin position="23"/>
        <end position="306"/>
    </location>
</feature>
<organism evidence="2 3">
    <name type="scientific">Thalassotalea piscium</name>
    <dbReference type="NCBI Taxonomy" id="1230533"/>
    <lineage>
        <taxon>Bacteria</taxon>
        <taxon>Pseudomonadati</taxon>
        <taxon>Pseudomonadota</taxon>
        <taxon>Gammaproteobacteria</taxon>
        <taxon>Alteromonadales</taxon>
        <taxon>Colwelliaceae</taxon>
        <taxon>Thalassotalea</taxon>
    </lineage>
</organism>
<comment type="caution">
    <text evidence="2">The sequence shown here is derived from an EMBL/GenBank/DDBJ whole genome shotgun (WGS) entry which is preliminary data.</text>
</comment>